<dbReference type="InterPro" id="IPR058532">
    <property type="entry name" value="YjbR/MT2646/Rv2570-like"/>
</dbReference>
<dbReference type="eggNOG" id="COG2315">
    <property type="taxonomic scope" value="Bacteria"/>
</dbReference>
<dbReference type="EMBL" id="ACIS01000010">
    <property type="protein sequence ID" value="EEG07173.1"/>
    <property type="molecule type" value="Genomic_DNA"/>
</dbReference>
<sequence>MFHVKPDLADLEHCALALPGATLDVKWGDVRVASVDGRMFATFHREVVAYKVAPDDFLALSGLPGVRPAPYLARARWIAVSDCSALTMTDLKAGLATSWKLVVQKLPRARRAFYSRSSSEAEREGE</sequence>
<dbReference type="SUPFAM" id="SSF142906">
    <property type="entry name" value="YjbR-like"/>
    <property type="match status" value="1"/>
</dbReference>
<dbReference type="PANTHER" id="PTHR35145:SF1">
    <property type="entry name" value="CYTOPLASMIC PROTEIN"/>
    <property type="match status" value="1"/>
</dbReference>
<dbReference type="Proteomes" id="UP000003165">
    <property type="component" value="Unassembled WGS sequence"/>
</dbReference>
<dbReference type="AlphaFoldDB" id="B9Z7N7"/>
<keyword evidence="2" id="KW-1185">Reference proteome</keyword>
<dbReference type="InterPro" id="IPR038056">
    <property type="entry name" value="YjbR-like_sf"/>
</dbReference>
<name>B9Z7N7_9NEIS</name>
<reference evidence="1 2" key="1">
    <citation type="submission" date="2009-02" db="EMBL/GenBank/DDBJ databases">
        <title>Sequencing of the draft genome and assembly of Lutiella nitroferrum 2002.</title>
        <authorList>
            <consortium name="US DOE Joint Genome Institute (JGI-PGF)"/>
            <person name="Lucas S."/>
            <person name="Copeland A."/>
            <person name="Lapidus A."/>
            <person name="Glavina del Rio T."/>
            <person name="Tice H."/>
            <person name="Bruce D."/>
            <person name="Goodwin L."/>
            <person name="Pitluck S."/>
            <person name="Larimer F."/>
            <person name="Land M.L."/>
            <person name="Hauser L."/>
            <person name="Coates J.D."/>
        </authorList>
    </citation>
    <scope>NUCLEOTIDE SEQUENCE [LARGE SCALE GENOMIC DNA]</scope>
    <source>
        <strain evidence="1 2">2002</strain>
    </source>
</reference>
<gene>
    <name evidence="1" type="ORF">FuraDRAFT_3373</name>
</gene>
<dbReference type="InterPro" id="IPR007351">
    <property type="entry name" value="YjbR"/>
</dbReference>
<organism evidence="1 2">
    <name type="scientific">Pseudogulbenkiania ferrooxidans 2002</name>
    <dbReference type="NCBI Taxonomy" id="279714"/>
    <lineage>
        <taxon>Bacteria</taxon>
        <taxon>Pseudomonadati</taxon>
        <taxon>Pseudomonadota</taxon>
        <taxon>Betaproteobacteria</taxon>
        <taxon>Neisseriales</taxon>
        <taxon>Chromobacteriaceae</taxon>
        <taxon>Pseudogulbenkiania</taxon>
    </lineage>
</organism>
<protein>
    <recommendedName>
        <fullName evidence="3">MmcQ/YjbR family DNA-binding protein</fullName>
    </recommendedName>
</protein>
<accession>B9Z7N7</accession>
<proteinExistence type="predicted"/>
<dbReference type="PANTHER" id="PTHR35145">
    <property type="entry name" value="CYTOPLASMIC PROTEIN-RELATED"/>
    <property type="match status" value="1"/>
</dbReference>
<evidence type="ECO:0000313" key="1">
    <source>
        <dbReference type="EMBL" id="EEG07173.1"/>
    </source>
</evidence>
<dbReference type="Gene3D" id="3.90.1150.30">
    <property type="match status" value="1"/>
</dbReference>
<comment type="caution">
    <text evidence="1">The sequence shown here is derived from an EMBL/GenBank/DDBJ whole genome shotgun (WGS) entry which is preliminary data.</text>
</comment>
<evidence type="ECO:0000313" key="2">
    <source>
        <dbReference type="Proteomes" id="UP000003165"/>
    </source>
</evidence>
<dbReference type="Pfam" id="PF04237">
    <property type="entry name" value="YjbR"/>
    <property type="match status" value="1"/>
</dbReference>
<dbReference type="RefSeq" id="WP_008955392.1">
    <property type="nucleotide sequence ID" value="NZ_ACIS01000010.1"/>
</dbReference>
<evidence type="ECO:0008006" key="3">
    <source>
        <dbReference type="Google" id="ProtNLM"/>
    </source>
</evidence>